<organism evidence="2 3">
    <name type="scientific">Chara braunii</name>
    <name type="common">Braun's stonewort</name>
    <dbReference type="NCBI Taxonomy" id="69332"/>
    <lineage>
        <taxon>Eukaryota</taxon>
        <taxon>Viridiplantae</taxon>
        <taxon>Streptophyta</taxon>
        <taxon>Charophyceae</taxon>
        <taxon>Charales</taxon>
        <taxon>Characeae</taxon>
        <taxon>Chara</taxon>
    </lineage>
</organism>
<keyword evidence="3" id="KW-1185">Reference proteome</keyword>
<dbReference type="AlphaFoldDB" id="A0A388LPM9"/>
<evidence type="ECO:0000313" key="3">
    <source>
        <dbReference type="Proteomes" id="UP000265515"/>
    </source>
</evidence>
<feature type="region of interest" description="Disordered" evidence="1">
    <location>
        <begin position="271"/>
        <end position="439"/>
    </location>
</feature>
<protein>
    <submittedName>
        <fullName evidence="2">Uncharacterized protein</fullName>
    </submittedName>
</protein>
<dbReference type="EMBL" id="BFEA01000469">
    <property type="protein sequence ID" value="GBG84254.1"/>
    <property type="molecule type" value="Genomic_DNA"/>
</dbReference>
<feature type="compositionally biased region" description="Acidic residues" evidence="1">
    <location>
        <begin position="323"/>
        <end position="340"/>
    </location>
</feature>
<dbReference type="Proteomes" id="UP000265515">
    <property type="component" value="Unassembled WGS sequence"/>
</dbReference>
<feature type="compositionally biased region" description="Acidic residues" evidence="1">
    <location>
        <begin position="273"/>
        <end position="309"/>
    </location>
</feature>
<name>A0A388LPM9_CHABU</name>
<feature type="compositionally biased region" description="Basic and acidic residues" evidence="1">
    <location>
        <begin position="351"/>
        <end position="361"/>
    </location>
</feature>
<reference evidence="2 3" key="1">
    <citation type="journal article" date="2018" name="Cell">
        <title>The Chara Genome: Secondary Complexity and Implications for Plant Terrestrialization.</title>
        <authorList>
            <person name="Nishiyama T."/>
            <person name="Sakayama H."/>
            <person name="Vries J.D."/>
            <person name="Buschmann H."/>
            <person name="Saint-Marcoux D."/>
            <person name="Ullrich K.K."/>
            <person name="Haas F.B."/>
            <person name="Vanderstraeten L."/>
            <person name="Becker D."/>
            <person name="Lang D."/>
            <person name="Vosolsobe S."/>
            <person name="Rombauts S."/>
            <person name="Wilhelmsson P.K.I."/>
            <person name="Janitza P."/>
            <person name="Kern R."/>
            <person name="Heyl A."/>
            <person name="Rumpler F."/>
            <person name="Villalobos L.I.A.C."/>
            <person name="Clay J.M."/>
            <person name="Skokan R."/>
            <person name="Toyoda A."/>
            <person name="Suzuki Y."/>
            <person name="Kagoshima H."/>
            <person name="Schijlen E."/>
            <person name="Tajeshwar N."/>
            <person name="Catarino B."/>
            <person name="Hetherington A.J."/>
            <person name="Saltykova A."/>
            <person name="Bonnot C."/>
            <person name="Breuninger H."/>
            <person name="Symeonidi A."/>
            <person name="Radhakrishnan G.V."/>
            <person name="Van Nieuwerburgh F."/>
            <person name="Deforce D."/>
            <person name="Chang C."/>
            <person name="Karol K.G."/>
            <person name="Hedrich R."/>
            <person name="Ulvskov P."/>
            <person name="Glockner G."/>
            <person name="Delwiche C.F."/>
            <person name="Petrasek J."/>
            <person name="Van de Peer Y."/>
            <person name="Friml J."/>
            <person name="Beilby M."/>
            <person name="Dolan L."/>
            <person name="Kohara Y."/>
            <person name="Sugano S."/>
            <person name="Fujiyama A."/>
            <person name="Delaux P.-M."/>
            <person name="Quint M."/>
            <person name="TheiBen G."/>
            <person name="Hagemann M."/>
            <person name="Harholt J."/>
            <person name="Dunand C."/>
            <person name="Zachgo S."/>
            <person name="Langdale J."/>
            <person name="Maumus F."/>
            <person name="Straeten D.V.D."/>
            <person name="Gould S.B."/>
            <person name="Rensing S.A."/>
        </authorList>
    </citation>
    <scope>NUCLEOTIDE SEQUENCE [LARGE SCALE GENOMIC DNA]</scope>
    <source>
        <strain evidence="2 3">S276</strain>
    </source>
</reference>
<gene>
    <name evidence="2" type="ORF">CBR_g38225</name>
</gene>
<evidence type="ECO:0000313" key="2">
    <source>
        <dbReference type="EMBL" id="GBG84254.1"/>
    </source>
</evidence>
<accession>A0A388LPM9</accession>
<dbReference type="Gramene" id="GBG84254">
    <property type="protein sequence ID" value="GBG84254"/>
    <property type="gene ID" value="CBR_g38225"/>
</dbReference>
<comment type="caution">
    <text evidence="2">The sequence shown here is derived from an EMBL/GenBank/DDBJ whole genome shotgun (WGS) entry which is preliminary data.</text>
</comment>
<proteinExistence type="predicted"/>
<evidence type="ECO:0000256" key="1">
    <source>
        <dbReference type="SAM" id="MobiDB-lite"/>
    </source>
</evidence>
<sequence>MLAPRGHISVIRQVHHPRFSPDVIRFASFFNTASVHAAAEFRFVIPNNKAQVLAEASTFLRLLVPGTSHISTVVSFSGDMTTVDPRAHPSILVSLRDWGEELASSRSQLLARRGEKVVNTNNIDLDGIRALRQNPAIPLPALTAFSLKWTRDSEHPAVNEDVELLIIQAWRTGVEGDLLGFVFGSVEAVHRQPIVGELLILLTQLLDDLPLDVISHCDESPAPHILSCSLTPYLQRSACLEGDWDNRSYPSHSNYLNPAEIIDLLFLDQGETTSEDEEEEEEEEEEYEEDKEDEEEGDELKDTSEEDGYYSEHSEHESGAISEGEEEEEEEEASEKEEAEQAGTQGEDPAEAERRRAEIAEGKQPLEQSVGTELPVADDPTRDQEPPTEEDERCAAETSSAPTRRQWSRSPSPSPRPLVRARADAGHRAMSPVIISSSP</sequence>